<name>A0A3B3QYD9_9TELE</name>
<evidence type="ECO:0008006" key="3">
    <source>
        <dbReference type="Google" id="ProtNLM"/>
    </source>
</evidence>
<dbReference type="AlphaFoldDB" id="A0A3B3QYD9"/>
<accession>A0A3B3QYD9</accession>
<keyword evidence="2" id="KW-1185">Reference proteome</keyword>
<reference evidence="1" key="1">
    <citation type="submission" date="2025-08" db="UniProtKB">
        <authorList>
            <consortium name="Ensembl"/>
        </authorList>
    </citation>
    <scope>IDENTIFICATION</scope>
</reference>
<dbReference type="Ensembl" id="ENSPKIT00000035283.1">
    <property type="protein sequence ID" value="ENSPKIP00000011143.1"/>
    <property type="gene ID" value="ENSPKIG00000025568.1"/>
</dbReference>
<proteinExistence type="predicted"/>
<organism evidence="1 2">
    <name type="scientific">Paramormyrops kingsleyae</name>
    <dbReference type="NCBI Taxonomy" id="1676925"/>
    <lineage>
        <taxon>Eukaryota</taxon>
        <taxon>Metazoa</taxon>
        <taxon>Chordata</taxon>
        <taxon>Craniata</taxon>
        <taxon>Vertebrata</taxon>
        <taxon>Euteleostomi</taxon>
        <taxon>Actinopterygii</taxon>
        <taxon>Neopterygii</taxon>
        <taxon>Teleostei</taxon>
        <taxon>Osteoglossocephala</taxon>
        <taxon>Osteoglossomorpha</taxon>
        <taxon>Osteoglossiformes</taxon>
        <taxon>Mormyridae</taxon>
        <taxon>Paramormyrops</taxon>
    </lineage>
</organism>
<sequence>MSREKIIFAEFLFKNILPAVEEAIYNQIKLLIINIMKCNNPALSGNRCNLENHILRHLAIQEEFKSYTEYIDNPKLYFQSFIGEHVETFCKDYRKLQDMFHGNLEEIKFRILRICTEVSEEVNLKNGNASMWLDHFCTKLGDHMVINRQSLTSIQDEDIRNTKFLKDMMAKYLEEVVKSENMEKVDTSSQHLCLLKEKITEILFKQLEGCWAQCPFCNAICTNTMSNHTDDHRVQFHRSSAIGKVPYHKTDEFTIDFCTTNVSSDGSFIILPYKKRIPYKSYRDGGDPYDKWSITADGSTQGYWKWFVCRFQKEWEHRCELKFKGKGVIPDSWRKITKESIYNYHLSWGKKV</sequence>
<evidence type="ECO:0000313" key="2">
    <source>
        <dbReference type="Proteomes" id="UP000261540"/>
    </source>
</evidence>
<reference evidence="1" key="2">
    <citation type="submission" date="2025-09" db="UniProtKB">
        <authorList>
            <consortium name="Ensembl"/>
        </authorList>
    </citation>
    <scope>IDENTIFICATION</scope>
</reference>
<dbReference type="PANTHER" id="PTHR22796:SF6">
    <property type="entry name" value="INTERFERON-INDUCED VERY LARGE GTPASE 1-RELATED"/>
    <property type="match status" value="1"/>
</dbReference>
<evidence type="ECO:0000313" key="1">
    <source>
        <dbReference type="Ensembl" id="ENSPKIP00000011143.1"/>
    </source>
</evidence>
<protein>
    <recommendedName>
        <fullName evidence="3">Interferon-induced very large GTPase 1</fullName>
    </recommendedName>
</protein>
<dbReference type="PANTHER" id="PTHR22796">
    <property type="entry name" value="URG4-RELATED"/>
    <property type="match status" value="1"/>
</dbReference>
<dbReference type="GeneTree" id="ENSGT00940000154393"/>
<dbReference type="Proteomes" id="UP000261540">
    <property type="component" value="Unplaced"/>
</dbReference>